<evidence type="ECO:0000313" key="2">
    <source>
        <dbReference type="Proteomes" id="UP000326198"/>
    </source>
</evidence>
<dbReference type="EMBL" id="ML736215">
    <property type="protein sequence ID" value="KAE8377990.1"/>
    <property type="molecule type" value="Genomic_DNA"/>
</dbReference>
<sequence length="67" mass="7455">MSHSVGGNPSLMPPRRPDVVDALAKPTRIEKALVILLAPKLNNELKPGINQMFVMSWCAFRPRMAEL</sequence>
<accession>A0A5N7B8C7</accession>
<dbReference type="AlphaFoldDB" id="A0A5N7B8C7"/>
<evidence type="ECO:0000313" key="1">
    <source>
        <dbReference type="EMBL" id="KAE8377990.1"/>
    </source>
</evidence>
<organism evidence="1 2">
    <name type="scientific">Aspergillus bertholletiae</name>
    <dbReference type="NCBI Taxonomy" id="1226010"/>
    <lineage>
        <taxon>Eukaryota</taxon>
        <taxon>Fungi</taxon>
        <taxon>Dikarya</taxon>
        <taxon>Ascomycota</taxon>
        <taxon>Pezizomycotina</taxon>
        <taxon>Eurotiomycetes</taxon>
        <taxon>Eurotiomycetidae</taxon>
        <taxon>Eurotiales</taxon>
        <taxon>Aspergillaceae</taxon>
        <taxon>Aspergillus</taxon>
        <taxon>Aspergillus subgen. Circumdati</taxon>
    </lineage>
</organism>
<keyword evidence="2" id="KW-1185">Reference proteome</keyword>
<protein>
    <submittedName>
        <fullName evidence="1">Uncharacterized protein</fullName>
    </submittedName>
</protein>
<proteinExistence type="predicted"/>
<name>A0A5N7B8C7_9EURO</name>
<dbReference type="Proteomes" id="UP000326198">
    <property type="component" value="Unassembled WGS sequence"/>
</dbReference>
<reference evidence="1 2" key="1">
    <citation type="submission" date="2019-04" db="EMBL/GenBank/DDBJ databases">
        <title>Friends and foes A comparative genomics studyof 23 Aspergillus species from section Flavi.</title>
        <authorList>
            <consortium name="DOE Joint Genome Institute"/>
            <person name="Kjaerbolling I."/>
            <person name="Vesth T."/>
            <person name="Frisvad J.C."/>
            <person name="Nybo J.L."/>
            <person name="Theobald S."/>
            <person name="Kildgaard S."/>
            <person name="Isbrandt T."/>
            <person name="Kuo A."/>
            <person name="Sato A."/>
            <person name="Lyhne E.K."/>
            <person name="Kogle M.E."/>
            <person name="Wiebenga A."/>
            <person name="Kun R.S."/>
            <person name="Lubbers R.J."/>
            <person name="Makela M.R."/>
            <person name="Barry K."/>
            <person name="Chovatia M."/>
            <person name="Clum A."/>
            <person name="Daum C."/>
            <person name="Haridas S."/>
            <person name="He G."/>
            <person name="LaButti K."/>
            <person name="Lipzen A."/>
            <person name="Mondo S."/>
            <person name="Riley R."/>
            <person name="Salamov A."/>
            <person name="Simmons B.A."/>
            <person name="Magnuson J.K."/>
            <person name="Henrissat B."/>
            <person name="Mortensen U.H."/>
            <person name="Larsen T.O."/>
            <person name="Devries R.P."/>
            <person name="Grigoriev I.V."/>
            <person name="Machida M."/>
            <person name="Baker S.E."/>
            <person name="Andersen M.R."/>
        </authorList>
    </citation>
    <scope>NUCLEOTIDE SEQUENCE [LARGE SCALE GENOMIC DNA]</scope>
    <source>
        <strain evidence="1 2">IBT 29228</strain>
    </source>
</reference>
<gene>
    <name evidence="1" type="ORF">BDV26DRAFT_292720</name>
</gene>